<protein>
    <submittedName>
        <fullName evidence="1">Uncharacterized protein</fullName>
    </submittedName>
</protein>
<sequence length="319" mass="32189">MLSTGKTGKPEGLFQMPDFHNDPVKVSTDSTDAAISATNDNSTKQAGYAVYGKSAAAAVVGDSSTWHGIVGFTSSTSGGSGVYGSGRDGGPGVIGTSKGWIGVFGETFASKNGPAGVWGDGHEGASGVKGHTSCPGAYGVAGFHMTNQGPGIYGKGAPAARFDGDVEVSGSVRVTDDVVLMSGMADLAEEFTVIGDEPVTPGAVMVIAGNDSVRISDAPYDRRVAGVVSGAGSYRPALVLDRRSEDTERHALALTGKVWVLADADHGAIEVGDLLTTSATPAHAMRAANASKALGTIIGKALDPLPTGKALIRALVALQ</sequence>
<name>A0A6L9G9Z4_9MICC</name>
<reference evidence="1 2" key="1">
    <citation type="submission" date="2020-01" db="EMBL/GenBank/DDBJ databases">
        <title>Glutamicibacter soli M275.</title>
        <authorList>
            <person name="Meng X."/>
        </authorList>
    </citation>
    <scope>NUCLEOTIDE SEQUENCE [LARGE SCALE GENOMIC DNA]</scope>
    <source>
        <strain evidence="1 2">M275</strain>
    </source>
</reference>
<organism evidence="1 2">
    <name type="scientific">Glutamicibacter soli</name>
    <dbReference type="NCBI Taxonomy" id="453836"/>
    <lineage>
        <taxon>Bacteria</taxon>
        <taxon>Bacillati</taxon>
        <taxon>Actinomycetota</taxon>
        <taxon>Actinomycetes</taxon>
        <taxon>Micrococcales</taxon>
        <taxon>Micrococcaceae</taxon>
        <taxon>Glutamicibacter</taxon>
    </lineage>
</organism>
<proteinExistence type="predicted"/>
<dbReference type="AlphaFoldDB" id="A0A6L9G9Z4"/>
<accession>A0A6L9G9Z4</accession>
<dbReference type="RefSeq" id="WP_161450231.1">
    <property type="nucleotide sequence ID" value="NZ_WYDN01000038.1"/>
</dbReference>
<gene>
    <name evidence="1" type="ORF">GT020_18005</name>
</gene>
<dbReference type="EMBL" id="WYDN01000038">
    <property type="protein sequence ID" value="NAZ17929.1"/>
    <property type="molecule type" value="Genomic_DNA"/>
</dbReference>
<evidence type="ECO:0000313" key="2">
    <source>
        <dbReference type="Proteomes" id="UP000477543"/>
    </source>
</evidence>
<evidence type="ECO:0000313" key="1">
    <source>
        <dbReference type="EMBL" id="NAZ17929.1"/>
    </source>
</evidence>
<dbReference type="Proteomes" id="UP000477543">
    <property type="component" value="Unassembled WGS sequence"/>
</dbReference>
<comment type="caution">
    <text evidence="1">The sequence shown here is derived from an EMBL/GenBank/DDBJ whole genome shotgun (WGS) entry which is preliminary data.</text>
</comment>